<dbReference type="EMBL" id="KQ964331">
    <property type="protein sequence ID" value="KXJ84791.1"/>
    <property type="molecule type" value="Genomic_DNA"/>
</dbReference>
<evidence type="ECO:0000313" key="3">
    <source>
        <dbReference type="EMBL" id="KXJ84791.1"/>
    </source>
</evidence>
<sequence length="329" mass="37396">MMLQESARVYLYLYGELFPARCSWADRSSPEKGSSYQDDDDGGTDRRGPIRPGRNLAPVLDGMMARGVGLIREQDESPRHVPGQPRVPLQDRSKDSGNISPLHRQLGKRRTIVVTEDPKLHLVWIYNRVFIKPLPRYIGSYAFWRDYLCTEAGSGGRGEGIRRAALGYLRTYYHLDPSLCLVPPDITWEQFCDFTSSLDDVADRDVSLRYTYGEVRLTRLNLYAPLLLGKSHFQRVEYQYGSYFARFFGPILFVIGFASVVLNGMQVLVAVGNGEEGGWRGAAFWISVIVLSSIVLFALGLLLVYKVAKEWKFAIRDRLRLLEEKRAAE</sequence>
<reference evidence="4" key="1">
    <citation type="submission" date="2016-02" db="EMBL/GenBank/DDBJ databases">
        <title>Draft genome sequence of Microdochium bolleyi, a fungal endophyte of beachgrass.</title>
        <authorList>
            <consortium name="DOE Joint Genome Institute"/>
            <person name="David A.S."/>
            <person name="May G."/>
            <person name="Haridas S."/>
            <person name="Lim J."/>
            <person name="Wang M."/>
            <person name="Labutti K."/>
            <person name="Lipzen A."/>
            <person name="Barry K."/>
            <person name="Grigoriev I.V."/>
        </authorList>
    </citation>
    <scope>NUCLEOTIDE SEQUENCE [LARGE SCALE GENOMIC DNA]</scope>
    <source>
        <strain evidence="4">J235TASD1</strain>
    </source>
</reference>
<proteinExistence type="predicted"/>
<dbReference type="PANTHER" id="PTHR34414">
    <property type="entry name" value="HET DOMAIN-CONTAINING PROTEIN-RELATED"/>
    <property type="match status" value="1"/>
</dbReference>
<dbReference type="InterPro" id="IPR046536">
    <property type="entry name" value="DUF6601"/>
</dbReference>
<keyword evidence="4" id="KW-1185">Reference proteome</keyword>
<keyword evidence="2" id="KW-0472">Membrane</keyword>
<feature type="transmembrane region" description="Helical" evidence="2">
    <location>
        <begin position="282"/>
        <end position="308"/>
    </location>
</feature>
<dbReference type="AlphaFoldDB" id="A0A136IIL2"/>
<dbReference type="STRING" id="196109.A0A136IIL2"/>
<evidence type="ECO:0000256" key="2">
    <source>
        <dbReference type="SAM" id="Phobius"/>
    </source>
</evidence>
<dbReference type="Pfam" id="PF20246">
    <property type="entry name" value="DUF6601"/>
    <property type="match status" value="1"/>
</dbReference>
<gene>
    <name evidence="3" type="ORF">Micbo1qcDRAFT_226923</name>
</gene>
<keyword evidence="2" id="KW-1133">Transmembrane helix</keyword>
<feature type="region of interest" description="Disordered" evidence="1">
    <location>
        <begin position="72"/>
        <end position="101"/>
    </location>
</feature>
<organism evidence="3 4">
    <name type="scientific">Microdochium bolleyi</name>
    <dbReference type="NCBI Taxonomy" id="196109"/>
    <lineage>
        <taxon>Eukaryota</taxon>
        <taxon>Fungi</taxon>
        <taxon>Dikarya</taxon>
        <taxon>Ascomycota</taxon>
        <taxon>Pezizomycotina</taxon>
        <taxon>Sordariomycetes</taxon>
        <taxon>Xylariomycetidae</taxon>
        <taxon>Xylariales</taxon>
        <taxon>Microdochiaceae</taxon>
        <taxon>Microdochium</taxon>
    </lineage>
</organism>
<evidence type="ECO:0000313" key="4">
    <source>
        <dbReference type="Proteomes" id="UP000070501"/>
    </source>
</evidence>
<dbReference type="Proteomes" id="UP000070501">
    <property type="component" value="Unassembled WGS sequence"/>
</dbReference>
<feature type="region of interest" description="Disordered" evidence="1">
    <location>
        <begin position="26"/>
        <end position="56"/>
    </location>
</feature>
<keyword evidence="2" id="KW-0812">Transmembrane</keyword>
<dbReference type="PANTHER" id="PTHR34414:SF1">
    <property type="entry name" value="SUBTILISIN-LIKE SERINE PROTEASE"/>
    <property type="match status" value="1"/>
</dbReference>
<dbReference type="InParanoid" id="A0A136IIL2"/>
<name>A0A136IIL2_9PEZI</name>
<evidence type="ECO:0000256" key="1">
    <source>
        <dbReference type="SAM" id="MobiDB-lite"/>
    </source>
</evidence>
<dbReference type="OrthoDB" id="5086500at2759"/>
<protein>
    <submittedName>
        <fullName evidence="3">Uncharacterized protein</fullName>
    </submittedName>
</protein>
<accession>A0A136IIL2</accession>
<feature type="transmembrane region" description="Helical" evidence="2">
    <location>
        <begin position="243"/>
        <end position="262"/>
    </location>
</feature>